<name>A0A074ZN52_OPIVI</name>
<gene>
    <name evidence="2" type="ORF">T265_04433</name>
</gene>
<feature type="compositionally biased region" description="Low complexity" evidence="1">
    <location>
        <begin position="28"/>
        <end position="39"/>
    </location>
</feature>
<protein>
    <submittedName>
        <fullName evidence="2">Uncharacterized protein</fullName>
    </submittedName>
</protein>
<feature type="compositionally biased region" description="Basic and acidic residues" evidence="1">
    <location>
        <begin position="14"/>
        <end position="24"/>
    </location>
</feature>
<sequence length="97" mass="10851">MSSDSQRPKQCVHSRVEKRVEVRRSRQRLGLRSLTSGSGFHTQHRTESAQSLKHGNINRCGSSTCVGKSDEVGDGVFVAQLHLVDEKRASEDARYIQ</sequence>
<evidence type="ECO:0000313" key="3">
    <source>
        <dbReference type="Proteomes" id="UP000054324"/>
    </source>
</evidence>
<proteinExistence type="predicted"/>
<accession>A0A074ZN52</accession>
<organism evidence="2 3">
    <name type="scientific">Opisthorchis viverrini</name>
    <name type="common">Southeast Asian liver fluke</name>
    <dbReference type="NCBI Taxonomy" id="6198"/>
    <lineage>
        <taxon>Eukaryota</taxon>
        <taxon>Metazoa</taxon>
        <taxon>Spiralia</taxon>
        <taxon>Lophotrochozoa</taxon>
        <taxon>Platyhelminthes</taxon>
        <taxon>Trematoda</taxon>
        <taxon>Digenea</taxon>
        <taxon>Opisthorchiida</taxon>
        <taxon>Opisthorchiata</taxon>
        <taxon>Opisthorchiidae</taxon>
        <taxon>Opisthorchis</taxon>
    </lineage>
</organism>
<feature type="region of interest" description="Disordered" evidence="1">
    <location>
        <begin position="1"/>
        <end position="54"/>
    </location>
</feature>
<dbReference type="CTD" id="20318615"/>
<dbReference type="KEGG" id="ovi:T265_04433"/>
<evidence type="ECO:0000256" key="1">
    <source>
        <dbReference type="SAM" id="MobiDB-lite"/>
    </source>
</evidence>
<dbReference type="Proteomes" id="UP000054324">
    <property type="component" value="Unassembled WGS sequence"/>
</dbReference>
<dbReference type="AlphaFoldDB" id="A0A074ZN52"/>
<reference evidence="2 3" key="1">
    <citation type="submission" date="2013-11" db="EMBL/GenBank/DDBJ databases">
        <title>Opisthorchis viverrini - life in the bile duct.</title>
        <authorList>
            <person name="Young N.D."/>
            <person name="Nagarajan N."/>
            <person name="Lin S.J."/>
            <person name="Korhonen P.K."/>
            <person name="Jex A.R."/>
            <person name="Hall R.S."/>
            <person name="Safavi-Hemami H."/>
            <person name="Kaewkong W."/>
            <person name="Bertrand D."/>
            <person name="Gao S."/>
            <person name="Seet Q."/>
            <person name="Wongkham S."/>
            <person name="Teh B.T."/>
            <person name="Wongkham C."/>
            <person name="Intapan P.M."/>
            <person name="Maleewong W."/>
            <person name="Yang X."/>
            <person name="Hu M."/>
            <person name="Wang Z."/>
            <person name="Hofmann A."/>
            <person name="Sternberg P.W."/>
            <person name="Tan P."/>
            <person name="Wang J."/>
            <person name="Gasser R.B."/>
        </authorList>
    </citation>
    <scope>NUCLEOTIDE SEQUENCE [LARGE SCALE GENOMIC DNA]</scope>
</reference>
<keyword evidence="3" id="KW-1185">Reference proteome</keyword>
<dbReference type="EMBL" id="KL596691">
    <property type="protein sequence ID" value="KER28828.1"/>
    <property type="molecule type" value="Genomic_DNA"/>
</dbReference>
<dbReference type="RefSeq" id="XP_009167442.1">
    <property type="nucleotide sequence ID" value="XM_009169178.1"/>
</dbReference>
<evidence type="ECO:0000313" key="2">
    <source>
        <dbReference type="EMBL" id="KER28828.1"/>
    </source>
</evidence>
<dbReference type="GeneID" id="20318615"/>